<dbReference type="RefSeq" id="XP_012214237.1">
    <property type="nucleotide sequence ID" value="XM_012358814.1"/>
</dbReference>
<proteinExistence type="predicted"/>
<sequence length="99" mass="11366">MELEIGRQPNPSWNKSIVLKVAQPTRMRDWHSVSGDMNECSIAQRRDRHTGLEMGAKTRQHAKKAGSEAVASRGYRECIERGRFVKWAFAFAHILEREA</sequence>
<dbReference type="VEuPathDB" id="FungiDB:CIMG_10549"/>
<gene>
    <name evidence="1" type="ORF">CIMG_10549</name>
</gene>
<dbReference type="EMBL" id="GG704911">
    <property type="protein sequence ID" value="KJF60317.1"/>
    <property type="molecule type" value="Genomic_DNA"/>
</dbReference>
<dbReference type="InParanoid" id="A0A0D8JSQ4"/>
<dbReference type="Proteomes" id="UP000001261">
    <property type="component" value="Unassembled WGS sequence"/>
</dbReference>
<evidence type="ECO:0000313" key="1">
    <source>
        <dbReference type="EMBL" id="KJF60317.1"/>
    </source>
</evidence>
<dbReference type="GeneID" id="4567295"/>
<protein>
    <submittedName>
        <fullName evidence="1">Uncharacterized protein</fullName>
    </submittedName>
</protein>
<keyword evidence="2" id="KW-1185">Reference proteome</keyword>
<reference evidence="2" key="1">
    <citation type="journal article" date="2009" name="Genome Res.">
        <title>Comparative genomic analyses of the human fungal pathogens Coccidioides and their relatives.</title>
        <authorList>
            <person name="Sharpton T.J."/>
            <person name="Stajich J.E."/>
            <person name="Rounsley S.D."/>
            <person name="Gardner M.J."/>
            <person name="Wortman J.R."/>
            <person name="Jordar V.S."/>
            <person name="Maiti R."/>
            <person name="Kodira C.D."/>
            <person name="Neafsey D.E."/>
            <person name="Zeng Q."/>
            <person name="Hung C.-Y."/>
            <person name="McMahan C."/>
            <person name="Muszewska A."/>
            <person name="Grynberg M."/>
            <person name="Mandel M.A."/>
            <person name="Kellner E.M."/>
            <person name="Barker B.M."/>
            <person name="Galgiani J.N."/>
            <person name="Orbach M.J."/>
            <person name="Kirkland T.N."/>
            <person name="Cole G.T."/>
            <person name="Henn M.R."/>
            <person name="Birren B.W."/>
            <person name="Taylor J.W."/>
        </authorList>
    </citation>
    <scope>NUCLEOTIDE SEQUENCE [LARGE SCALE GENOMIC DNA]</scope>
    <source>
        <strain evidence="2">RS</strain>
    </source>
</reference>
<dbReference type="KEGG" id="cim:CIMG_10549"/>
<dbReference type="AlphaFoldDB" id="A0A0D8JSQ4"/>
<evidence type="ECO:0000313" key="2">
    <source>
        <dbReference type="Proteomes" id="UP000001261"/>
    </source>
</evidence>
<reference evidence="2" key="2">
    <citation type="journal article" date="2010" name="Genome Res.">
        <title>Population genomic sequencing of Coccidioides fungi reveals recent hybridization and transposon control.</title>
        <authorList>
            <person name="Neafsey D.E."/>
            <person name="Barker B.M."/>
            <person name="Sharpton T.J."/>
            <person name="Stajich J.E."/>
            <person name="Park D.J."/>
            <person name="Whiston E."/>
            <person name="Hung C.-Y."/>
            <person name="McMahan C."/>
            <person name="White J."/>
            <person name="Sykes S."/>
            <person name="Heiman D."/>
            <person name="Young S."/>
            <person name="Zeng Q."/>
            <person name="Abouelleil A."/>
            <person name="Aftuck L."/>
            <person name="Bessette D."/>
            <person name="Brown A."/>
            <person name="FitzGerald M."/>
            <person name="Lui A."/>
            <person name="Macdonald J.P."/>
            <person name="Priest M."/>
            <person name="Orbach M.J."/>
            <person name="Galgiani J.N."/>
            <person name="Kirkland T.N."/>
            <person name="Cole G.T."/>
            <person name="Birren B.W."/>
            <person name="Henn M.R."/>
            <person name="Taylor J.W."/>
            <person name="Rounsley S.D."/>
        </authorList>
    </citation>
    <scope>GENOME REANNOTATION</scope>
    <source>
        <strain evidence="2">RS</strain>
    </source>
</reference>
<accession>A0A0D8JSQ4</accession>
<name>A0A0D8JSQ4_COCIM</name>
<organism evidence="1 2">
    <name type="scientific">Coccidioides immitis (strain RS)</name>
    <name type="common">Valley fever fungus</name>
    <dbReference type="NCBI Taxonomy" id="246410"/>
    <lineage>
        <taxon>Eukaryota</taxon>
        <taxon>Fungi</taxon>
        <taxon>Dikarya</taxon>
        <taxon>Ascomycota</taxon>
        <taxon>Pezizomycotina</taxon>
        <taxon>Eurotiomycetes</taxon>
        <taxon>Eurotiomycetidae</taxon>
        <taxon>Onygenales</taxon>
        <taxon>Onygenaceae</taxon>
        <taxon>Coccidioides</taxon>
    </lineage>
</organism>